<reference evidence="1" key="1">
    <citation type="journal article" date="2023" name="Science">
        <title>Elucidation of the pathway for biosynthesis of saponin adjuvants from the soapbark tree.</title>
        <authorList>
            <person name="Reed J."/>
            <person name="Orme A."/>
            <person name="El-Demerdash A."/>
            <person name="Owen C."/>
            <person name="Martin L.B.B."/>
            <person name="Misra R.C."/>
            <person name="Kikuchi S."/>
            <person name="Rejzek M."/>
            <person name="Martin A.C."/>
            <person name="Harkess A."/>
            <person name="Leebens-Mack J."/>
            <person name="Louveau T."/>
            <person name="Stephenson M.J."/>
            <person name="Osbourn A."/>
        </authorList>
    </citation>
    <scope>NUCLEOTIDE SEQUENCE</scope>
    <source>
        <strain evidence="1">S10</strain>
    </source>
</reference>
<feature type="non-terminal residue" evidence="1">
    <location>
        <position position="1"/>
    </location>
</feature>
<dbReference type="AlphaFoldDB" id="A0AAD7PAC2"/>
<dbReference type="KEGG" id="qsa:O6P43_028653"/>
<protein>
    <submittedName>
        <fullName evidence="1">Uncharacterized protein</fullName>
    </submittedName>
</protein>
<dbReference type="EMBL" id="JARAOO010000012">
    <property type="protein sequence ID" value="KAJ7948131.1"/>
    <property type="molecule type" value="Genomic_DNA"/>
</dbReference>
<organism evidence="1 2">
    <name type="scientific">Quillaja saponaria</name>
    <name type="common">Soap bark tree</name>
    <dbReference type="NCBI Taxonomy" id="32244"/>
    <lineage>
        <taxon>Eukaryota</taxon>
        <taxon>Viridiplantae</taxon>
        <taxon>Streptophyta</taxon>
        <taxon>Embryophyta</taxon>
        <taxon>Tracheophyta</taxon>
        <taxon>Spermatophyta</taxon>
        <taxon>Magnoliopsida</taxon>
        <taxon>eudicotyledons</taxon>
        <taxon>Gunneridae</taxon>
        <taxon>Pentapetalae</taxon>
        <taxon>rosids</taxon>
        <taxon>fabids</taxon>
        <taxon>Fabales</taxon>
        <taxon>Quillajaceae</taxon>
        <taxon>Quillaja</taxon>
    </lineage>
</organism>
<evidence type="ECO:0000313" key="1">
    <source>
        <dbReference type="EMBL" id="KAJ7948131.1"/>
    </source>
</evidence>
<proteinExistence type="predicted"/>
<evidence type="ECO:0000313" key="2">
    <source>
        <dbReference type="Proteomes" id="UP001163823"/>
    </source>
</evidence>
<sequence length="106" mass="12114">TSLKKINRTERIIRHMADLYIKEYKYRNKSYIAYMKNKWIGILKKETYPSYLGGTERLLSSIKEISCIWDISISTSSAFDPDFVPETSPPFTSSAFPSFATASASL</sequence>
<gene>
    <name evidence="1" type="ORF">O6P43_028653</name>
</gene>
<keyword evidence="2" id="KW-1185">Reference proteome</keyword>
<feature type="non-terminal residue" evidence="1">
    <location>
        <position position="106"/>
    </location>
</feature>
<dbReference type="Proteomes" id="UP001163823">
    <property type="component" value="Chromosome 12"/>
</dbReference>
<accession>A0AAD7PAC2</accession>
<name>A0AAD7PAC2_QUISA</name>
<comment type="caution">
    <text evidence="1">The sequence shown here is derived from an EMBL/GenBank/DDBJ whole genome shotgun (WGS) entry which is preliminary data.</text>
</comment>